<dbReference type="InterPro" id="IPR000214">
    <property type="entry name" value="Znf_DNA_glyclase/AP_lyase"/>
</dbReference>
<proteinExistence type="inferred from homology"/>
<keyword evidence="8" id="KW-0238">DNA-binding</keyword>
<evidence type="ECO:0000256" key="3">
    <source>
        <dbReference type="ARBA" id="ARBA00022723"/>
    </source>
</evidence>
<keyword evidence="9" id="KW-0234">DNA repair</keyword>
<feature type="domain" description="Formamidopyrimidine-DNA glycosylase catalytic" evidence="16">
    <location>
        <begin position="2"/>
        <end position="94"/>
    </location>
</feature>
<evidence type="ECO:0000313" key="17">
    <source>
        <dbReference type="EMBL" id="TWT37623.1"/>
    </source>
</evidence>
<keyword evidence="7" id="KW-0862">Zinc</keyword>
<dbReference type="Gene3D" id="3.20.190.10">
    <property type="entry name" value="MutM-like, N-terminal"/>
    <property type="match status" value="1"/>
</dbReference>
<dbReference type="PROSITE" id="PS51066">
    <property type="entry name" value="ZF_FPG_2"/>
    <property type="match status" value="1"/>
</dbReference>
<dbReference type="Gene3D" id="1.10.8.50">
    <property type="match status" value="1"/>
</dbReference>
<dbReference type="InterPro" id="IPR035937">
    <property type="entry name" value="FPG_N"/>
</dbReference>
<dbReference type="InterPro" id="IPR015886">
    <property type="entry name" value="H2TH_FPG"/>
</dbReference>
<keyword evidence="6 17" id="KW-0378">Hydrolase</keyword>
<evidence type="ECO:0000256" key="1">
    <source>
        <dbReference type="ARBA" id="ARBA00009409"/>
    </source>
</evidence>
<evidence type="ECO:0000259" key="15">
    <source>
        <dbReference type="PROSITE" id="PS51066"/>
    </source>
</evidence>
<evidence type="ECO:0000256" key="8">
    <source>
        <dbReference type="ARBA" id="ARBA00023125"/>
    </source>
</evidence>
<evidence type="ECO:0000256" key="12">
    <source>
        <dbReference type="ARBA" id="ARBA00023295"/>
    </source>
</evidence>
<organism evidence="17 18">
    <name type="scientific">Posidoniimonas corsicana</name>
    <dbReference type="NCBI Taxonomy" id="1938618"/>
    <lineage>
        <taxon>Bacteria</taxon>
        <taxon>Pseudomonadati</taxon>
        <taxon>Planctomycetota</taxon>
        <taxon>Planctomycetia</taxon>
        <taxon>Pirellulales</taxon>
        <taxon>Lacipirellulaceae</taxon>
        <taxon>Posidoniimonas</taxon>
    </lineage>
</organism>
<evidence type="ECO:0000256" key="9">
    <source>
        <dbReference type="ARBA" id="ARBA00023204"/>
    </source>
</evidence>
<evidence type="ECO:0000256" key="10">
    <source>
        <dbReference type="ARBA" id="ARBA00023239"/>
    </source>
</evidence>
<dbReference type="SUPFAM" id="SSF57716">
    <property type="entry name" value="Glucocorticoid receptor-like (DNA-binding domain)"/>
    <property type="match status" value="1"/>
</dbReference>
<dbReference type="EC" id="4.2.99.18" evidence="2"/>
<dbReference type="GO" id="GO:0000703">
    <property type="term" value="F:oxidized pyrimidine nucleobase lesion DNA N-glycosylase activity"/>
    <property type="evidence" value="ECO:0007669"/>
    <property type="project" value="TreeGrafter"/>
</dbReference>
<dbReference type="InterPro" id="IPR044090">
    <property type="entry name" value="Nei2_N"/>
</dbReference>
<dbReference type="InterPro" id="IPR012319">
    <property type="entry name" value="FPG_cat"/>
</dbReference>
<dbReference type="InterPro" id="IPR010979">
    <property type="entry name" value="Ribosomal_uS13-like_H2TH"/>
</dbReference>
<evidence type="ECO:0000259" key="16">
    <source>
        <dbReference type="PROSITE" id="PS51068"/>
    </source>
</evidence>
<dbReference type="SMART" id="SM00898">
    <property type="entry name" value="Fapy_DNA_glyco"/>
    <property type="match status" value="1"/>
</dbReference>
<evidence type="ECO:0000256" key="2">
    <source>
        <dbReference type="ARBA" id="ARBA00012720"/>
    </source>
</evidence>
<evidence type="ECO:0000256" key="4">
    <source>
        <dbReference type="ARBA" id="ARBA00022763"/>
    </source>
</evidence>
<dbReference type="RefSeq" id="WP_146564947.1">
    <property type="nucleotide sequence ID" value="NZ_SIHJ01000001.1"/>
</dbReference>
<name>A0A5C5VHY7_9BACT</name>
<evidence type="ECO:0000256" key="14">
    <source>
        <dbReference type="PROSITE-ProRule" id="PRU00391"/>
    </source>
</evidence>
<dbReference type="EMBL" id="SIHJ01000001">
    <property type="protein sequence ID" value="TWT37623.1"/>
    <property type="molecule type" value="Genomic_DNA"/>
</dbReference>
<keyword evidence="4" id="KW-0227">DNA damage</keyword>
<evidence type="ECO:0000256" key="13">
    <source>
        <dbReference type="ARBA" id="ARBA00044632"/>
    </source>
</evidence>
<dbReference type="PROSITE" id="PS01242">
    <property type="entry name" value="ZF_FPG_1"/>
    <property type="match status" value="1"/>
</dbReference>
<keyword evidence="10" id="KW-0456">Lyase</keyword>
<feature type="domain" description="FPG-type" evidence="15">
    <location>
        <begin position="228"/>
        <end position="264"/>
    </location>
</feature>
<dbReference type="CDD" id="cd08971">
    <property type="entry name" value="AcNei2_N"/>
    <property type="match status" value="1"/>
</dbReference>
<protein>
    <recommendedName>
        <fullName evidence="2">DNA-(apurinic or apyrimidinic site) lyase</fullName>
        <ecNumber evidence="2">4.2.99.18</ecNumber>
    </recommendedName>
</protein>
<sequence>MPEGDTLYRIAENIRPVLQGQAITAALSNPSPQVPAIDAASLVGCTITSVEARGKHLLISLDDDRVVHSHLGMHGSWHAYTIGEPWRKPARQAGLAMRTATHEVVNFNPKLLELVTATTLRRNDYLQRLGPDLMLPDVDLPSILPRLRTHNAAPVGEAVMNQTLLAGVGNVYKSETLFLARINPWSRVDELGDQQLLDYLQLTHRLMRLNRKSGKRTTRFAGDGVRFWVYGRSGQACFECADKVRIRRQGDAGRTTYWCPTCQQPPAGR</sequence>
<accession>A0A5C5VHY7</accession>
<dbReference type="OrthoDB" id="9800855at2"/>
<keyword evidence="5 14" id="KW-0863">Zinc-finger</keyword>
<comment type="similarity">
    <text evidence="1">Belongs to the FPG family.</text>
</comment>
<keyword evidence="12 17" id="KW-0326">Glycosidase</keyword>
<dbReference type="SUPFAM" id="SSF81624">
    <property type="entry name" value="N-terminal domain of MutM-like DNA repair proteins"/>
    <property type="match status" value="1"/>
</dbReference>
<dbReference type="InterPro" id="IPR015887">
    <property type="entry name" value="DNA_glyclase_Znf_dom_DNA_BS"/>
</dbReference>
<evidence type="ECO:0000256" key="7">
    <source>
        <dbReference type="ARBA" id="ARBA00022833"/>
    </source>
</evidence>
<gene>
    <name evidence="17" type="primary">nei1_2</name>
    <name evidence="17" type="ORF">KOR34_25790</name>
</gene>
<dbReference type="AlphaFoldDB" id="A0A5C5VHY7"/>
<dbReference type="GO" id="GO:0140078">
    <property type="term" value="F:class I DNA-(apurinic or apyrimidinic site) endonuclease activity"/>
    <property type="evidence" value="ECO:0007669"/>
    <property type="project" value="UniProtKB-EC"/>
</dbReference>
<keyword evidence="11" id="KW-0511">Multifunctional enzyme</keyword>
<dbReference type="SMART" id="SM01232">
    <property type="entry name" value="H2TH"/>
    <property type="match status" value="1"/>
</dbReference>
<keyword evidence="17" id="KW-0255">Endonuclease</keyword>
<dbReference type="PROSITE" id="PS51068">
    <property type="entry name" value="FPG_CAT"/>
    <property type="match status" value="1"/>
</dbReference>
<evidence type="ECO:0000313" key="18">
    <source>
        <dbReference type="Proteomes" id="UP000316714"/>
    </source>
</evidence>
<evidence type="ECO:0000256" key="11">
    <source>
        <dbReference type="ARBA" id="ARBA00023268"/>
    </source>
</evidence>
<evidence type="ECO:0000256" key="6">
    <source>
        <dbReference type="ARBA" id="ARBA00022801"/>
    </source>
</evidence>
<keyword evidence="3" id="KW-0479">Metal-binding</keyword>
<keyword evidence="17" id="KW-0540">Nuclease</keyword>
<dbReference type="PANTHER" id="PTHR42697">
    <property type="entry name" value="ENDONUCLEASE 8"/>
    <property type="match status" value="1"/>
</dbReference>
<dbReference type="GO" id="GO:0003684">
    <property type="term" value="F:damaged DNA binding"/>
    <property type="evidence" value="ECO:0007669"/>
    <property type="project" value="InterPro"/>
</dbReference>
<comment type="caution">
    <text evidence="17">The sequence shown here is derived from an EMBL/GenBank/DDBJ whole genome shotgun (WGS) entry which is preliminary data.</text>
</comment>
<dbReference type="Pfam" id="PF06831">
    <property type="entry name" value="H2TH"/>
    <property type="match status" value="1"/>
</dbReference>
<comment type="catalytic activity">
    <reaction evidence="13">
        <text>2'-deoxyribonucleotide-(2'-deoxyribose 5'-phosphate)-2'-deoxyribonucleotide-DNA = a 3'-end 2'-deoxyribonucleotide-(2,3-dehydro-2,3-deoxyribose 5'-phosphate)-DNA + a 5'-end 5'-phospho-2'-deoxyribonucleoside-DNA + H(+)</text>
        <dbReference type="Rhea" id="RHEA:66592"/>
        <dbReference type="Rhea" id="RHEA-COMP:13180"/>
        <dbReference type="Rhea" id="RHEA-COMP:16897"/>
        <dbReference type="Rhea" id="RHEA-COMP:17067"/>
        <dbReference type="ChEBI" id="CHEBI:15378"/>
        <dbReference type="ChEBI" id="CHEBI:136412"/>
        <dbReference type="ChEBI" id="CHEBI:157695"/>
        <dbReference type="ChEBI" id="CHEBI:167181"/>
        <dbReference type="EC" id="4.2.99.18"/>
    </reaction>
</comment>
<reference evidence="17 18" key="1">
    <citation type="submission" date="2019-02" db="EMBL/GenBank/DDBJ databases">
        <title>Deep-cultivation of Planctomycetes and their phenomic and genomic characterization uncovers novel biology.</title>
        <authorList>
            <person name="Wiegand S."/>
            <person name="Jogler M."/>
            <person name="Boedeker C."/>
            <person name="Pinto D."/>
            <person name="Vollmers J."/>
            <person name="Rivas-Marin E."/>
            <person name="Kohn T."/>
            <person name="Peeters S.H."/>
            <person name="Heuer A."/>
            <person name="Rast P."/>
            <person name="Oberbeckmann S."/>
            <person name="Bunk B."/>
            <person name="Jeske O."/>
            <person name="Meyerdierks A."/>
            <person name="Storesund J.E."/>
            <person name="Kallscheuer N."/>
            <person name="Luecker S."/>
            <person name="Lage O.M."/>
            <person name="Pohl T."/>
            <person name="Merkel B.J."/>
            <person name="Hornburger P."/>
            <person name="Mueller R.-W."/>
            <person name="Bruemmer F."/>
            <person name="Labrenz M."/>
            <person name="Spormann A.M."/>
            <person name="Op Den Camp H."/>
            <person name="Overmann J."/>
            <person name="Amann R."/>
            <person name="Jetten M.S.M."/>
            <person name="Mascher T."/>
            <person name="Medema M.H."/>
            <person name="Devos D.P."/>
            <person name="Kaster A.-K."/>
            <person name="Ovreas L."/>
            <person name="Rohde M."/>
            <person name="Galperin M.Y."/>
            <person name="Jogler C."/>
        </authorList>
    </citation>
    <scope>NUCLEOTIDE SEQUENCE [LARGE SCALE GENOMIC DNA]</scope>
    <source>
        <strain evidence="17 18">KOR34</strain>
    </source>
</reference>
<dbReference type="PANTHER" id="PTHR42697:SF1">
    <property type="entry name" value="ENDONUCLEASE 8"/>
    <property type="match status" value="1"/>
</dbReference>
<dbReference type="GO" id="GO:0006284">
    <property type="term" value="P:base-excision repair"/>
    <property type="evidence" value="ECO:0007669"/>
    <property type="project" value="InterPro"/>
</dbReference>
<evidence type="ECO:0000256" key="5">
    <source>
        <dbReference type="ARBA" id="ARBA00022771"/>
    </source>
</evidence>
<dbReference type="SUPFAM" id="SSF46946">
    <property type="entry name" value="S13-like H2TH domain"/>
    <property type="match status" value="1"/>
</dbReference>
<dbReference type="Proteomes" id="UP000316714">
    <property type="component" value="Unassembled WGS sequence"/>
</dbReference>
<dbReference type="Pfam" id="PF01149">
    <property type="entry name" value="Fapy_DNA_glyco"/>
    <property type="match status" value="1"/>
</dbReference>
<keyword evidence="18" id="KW-1185">Reference proteome</keyword>
<dbReference type="GO" id="GO:0008270">
    <property type="term" value="F:zinc ion binding"/>
    <property type="evidence" value="ECO:0007669"/>
    <property type="project" value="UniProtKB-KW"/>
</dbReference>